<dbReference type="Gene3D" id="2.60.40.10">
    <property type="entry name" value="Immunoglobulins"/>
    <property type="match status" value="1"/>
</dbReference>
<evidence type="ECO:0000256" key="1">
    <source>
        <dbReference type="SAM" id="MobiDB-lite"/>
    </source>
</evidence>
<dbReference type="STRING" id="1206085.SAMN05443575_0096"/>
<dbReference type="InterPro" id="IPR029058">
    <property type="entry name" value="AB_hydrolase_fold"/>
</dbReference>
<feature type="region of interest" description="Disordered" evidence="1">
    <location>
        <begin position="606"/>
        <end position="634"/>
    </location>
</feature>
<dbReference type="SUPFAM" id="SSF53474">
    <property type="entry name" value="alpha/beta-Hydrolases"/>
    <property type="match status" value="1"/>
</dbReference>
<keyword evidence="2" id="KW-0732">Signal</keyword>
<keyword evidence="4" id="KW-1185">Reference proteome</keyword>
<dbReference type="InterPro" id="IPR011050">
    <property type="entry name" value="Pectin_lyase_fold/virulence"/>
</dbReference>
<dbReference type="InterPro" id="IPR013783">
    <property type="entry name" value="Ig-like_fold"/>
</dbReference>
<feature type="compositionally biased region" description="Low complexity" evidence="1">
    <location>
        <begin position="24"/>
        <end position="42"/>
    </location>
</feature>
<evidence type="ECO:0000256" key="2">
    <source>
        <dbReference type="SAM" id="SignalP"/>
    </source>
</evidence>
<dbReference type="Proteomes" id="UP000186132">
    <property type="component" value="Unassembled WGS sequence"/>
</dbReference>
<proteinExistence type="predicted"/>
<dbReference type="InterPro" id="IPR012334">
    <property type="entry name" value="Pectin_lyas_fold"/>
</dbReference>
<evidence type="ECO:0000313" key="3">
    <source>
        <dbReference type="EMBL" id="SHF49477.1"/>
    </source>
</evidence>
<organism evidence="3 4">
    <name type="scientific">Jatrophihabitans endophyticus</name>
    <dbReference type="NCBI Taxonomy" id="1206085"/>
    <lineage>
        <taxon>Bacteria</taxon>
        <taxon>Bacillati</taxon>
        <taxon>Actinomycetota</taxon>
        <taxon>Actinomycetes</taxon>
        <taxon>Jatrophihabitantales</taxon>
        <taxon>Jatrophihabitantaceae</taxon>
        <taxon>Jatrophihabitans</taxon>
    </lineage>
</organism>
<gene>
    <name evidence="3" type="ORF">SAMN05443575_0096</name>
</gene>
<feature type="chain" id="PRO_5012296355" description="Alpha/beta hydrolase family protein" evidence="2">
    <location>
        <begin position="23"/>
        <end position="1437"/>
    </location>
</feature>
<reference evidence="3 4" key="1">
    <citation type="submission" date="2016-11" db="EMBL/GenBank/DDBJ databases">
        <authorList>
            <person name="Jaros S."/>
            <person name="Januszkiewicz K."/>
            <person name="Wedrychowicz H."/>
        </authorList>
    </citation>
    <scope>NUCLEOTIDE SEQUENCE [LARGE SCALE GENOMIC DNA]</scope>
    <source>
        <strain evidence="3 4">DSM 45627</strain>
    </source>
</reference>
<feature type="signal peptide" evidence="2">
    <location>
        <begin position="1"/>
        <end position="22"/>
    </location>
</feature>
<dbReference type="Pfam" id="PF17957">
    <property type="entry name" value="Big_7"/>
    <property type="match status" value="1"/>
</dbReference>
<dbReference type="Gene3D" id="2.60.40.2700">
    <property type="match status" value="2"/>
</dbReference>
<protein>
    <recommendedName>
        <fullName evidence="5">Alpha/beta hydrolase family protein</fullName>
    </recommendedName>
</protein>
<evidence type="ECO:0000313" key="4">
    <source>
        <dbReference type="Proteomes" id="UP000186132"/>
    </source>
</evidence>
<feature type="region of interest" description="Disordered" evidence="1">
    <location>
        <begin position="1133"/>
        <end position="1154"/>
    </location>
</feature>
<dbReference type="EMBL" id="FQVU01000001">
    <property type="protein sequence ID" value="SHF49477.1"/>
    <property type="molecule type" value="Genomic_DNA"/>
</dbReference>
<dbReference type="SUPFAM" id="SSF51126">
    <property type="entry name" value="Pectin lyase-like"/>
    <property type="match status" value="1"/>
</dbReference>
<evidence type="ECO:0008006" key="5">
    <source>
        <dbReference type="Google" id="ProtNLM"/>
    </source>
</evidence>
<dbReference type="Gene3D" id="3.40.50.1820">
    <property type="entry name" value="alpha/beta hydrolase"/>
    <property type="match status" value="1"/>
</dbReference>
<dbReference type="Gene3D" id="2.160.20.10">
    <property type="entry name" value="Single-stranded right-handed beta-helix, Pectin lyase-like"/>
    <property type="match status" value="1"/>
</dbReference>
<dbReference type="GO" id="GO:0005975">
    <property type="term" value="P:carbohydrate metabolic process"/>
    <property type="evidence" value="ECO:0007669"/>
    <property type="project" value="UniProtKB-ARBA"/>
</dbReference>
<sequence length="1437" mass="148541">MRVALPLAVALSVSVLSPIANATPTTTAPAASPAAAEATTLPDPTARGTETIKTIQEVKLGLADLQEPNSSGAAPGTGQAQSAERFEIRGALYYPAERSEPSPLIVLVHGNHGSCDAGQDSTTATCTSFKRNEAGYAYLGENLATWGYTVFSLSQDQLMMRQDNSKGKGMHQRRMLIAKALDALSAANKPGGLTDDAHTTIGDTLAGRLDLTRIGLMGHSRGGDAVTSFIDYNRIRTDGPRYPIRGVISLAPVDYERKAPYGMPYMTILPMCDGDVSNLQGARFFERSQYANPNDPFPRIQVEQLGAIHNWYNTVWYADGSADGQNNNDAACGNSTPFADTNVHPHNLRLSGAASYTDPAKNYAVNNGADNADTYDPAVNTKISGDPARMGDQEKLGLATMAAFFRRYVGGEGAFEPYLTGELSDTDSHLQVPASACPTSDSGTRIACSERVNTTYVAAPNERVDLIRPEVENPLTLDALGGSLTGSGFADPYAQAAGVTPTPKATATGYDWCNPEPDDFAPSQLGKSTLPTAAKACPLPAASALGGQNGIRENGPVNQSYGRQLTMAWEQSSPASLTAQIPAASKDVSGLKALALDADVNFFDTRNPGADDRGDSTKVGSDWPNEKPTSYDPTATTQDFLIDLTDTDGHVATVHAKDPRWGNALHMSTGTNTPNTHIVLDQIRVPLTEFTKQGVDTASLASLRLRFGAAGTPASGSIQLADVRFQEATAGSAVYSDGDVADGAGSGLPTSGPDPVAVLNGTDNTAGNVKLVDTVGNAKGNSTWVVDDDKQQCPNANFAKIQDAVDHAAPWDTIVVCAGVYQESSTPVYSASNPVATGATNGLTITKPLKIKGAGADKVTIEPDQSLDTLAGVTPYLRDGGGNVITVSRQSLGSTDTNEMFVDISGVTVTSGNTFAEAGIAYFGTAGRVSESVVGPMKAASTTAELADNPHGWGIVRTGLVLGSGPGTVESELTVANSLVTGYQAGGILFDGGRGKDGSADNTVRTGIRAHGYVTGTVVRGKPNSLFAQTGVKYASGFDGFVRGSRITGNYFKADPSKSYGILLADAGTDTTTGLSGSGDVVTGNGFAVYNANADNSAVRQSAPFALSASYVGTGAPVAGGPADPAAGTEAISGPDTTPAATVTTPGRLSSAPASVPTAAGSVVDAAPTAALADPVGTAKVEAGATLTALARATDDHAVQSATLLVDGTPVATTGIAPYRLTWRPGAGLAGRVVDLQALVTDSAGQQTTSAAVRTTVLGSFTTAPTPRITGTVAAGRTVRIAVGTWSPKPTAYAYQWAADGTAIKGATRSSYVVARSLTGHRLTVRVTATRPNYVTASRTSRPARVSGVFVTARPRITGTVATGRTVKAAVGSWSPRPSAYAYRWYADGKAIKGATHARYTIATRFAGRALTVKVTGTRSGYLTARAVSAKRRVAAS</sequence>
<feature type="region of interest" description="Disordered" evidence="1">
    <location>
        <begin position="24"/>
        <end position="48"/>
    </location>
</feature>
<feature type="compositionally biased region" description="Low complexity" evidence="1">
    <location>
        <begin position="1137"/>
        <end position="1146"/>
    </location>
</feature>
<accession>A0A1M5C4D9</accession>
<name>A0A1M5C4D9_9ACTN</name>